<sequence length="49" mass="4645">VAGGKPLLSPPLASKQGASARKVTVNGTSSGAGKDEARGGDKSGLPPAT</sequence>
<feature type="region of interest" description="Disordered" evidence="1">
    <location>
        <begin position="1"/>
        <end position="49"/>
    </location>
</feature>
<protein>
    <submittedName>
        <fullName evidence="2">Polycomb group RING finger protein 2</fullName>
    </submittedName>
</protein>
<name>A0AAD3NLE9_LATJO</name>
<dbReference type="Proteomes" id="UP001279410">
    <property type="component" value="Unassembled WGS sequence"/>
</dbReference>
<dbReference type="AlphaFoldDB" id="A0AAD3NLE9"/>
<feature type="non-terminal residue" evidence="2">
    <location>
        <position position="1"/>
    </location>
</feature>
<accession>A0AAD3NLE9</accession>
<organism evidence="2 4">
    <name type="scientific">Lates japonicus</name>
    <name type="common">Japanese lates</name>
    <dbReference type="NCBI Taxonomy" id="270547"/>
    <lineage>
        <taxon>Eukaryota</taxon>
        <taxon>Metazoa</taxon>
        <taxon>Chordata</taxon>
        <taxon>Craniata</taxon>
        <taxon>Vertebrata</taxon>
        <taxon>Euteleostomi</taxon>
        <taxon>Actinopterygii</taxon>
        <taxon>Neopterygii</taxon>
        <taxon>Teleostei</taxon>
        <taxon>Neoteleostei</taxon>
        <taxon>Acanthomorphata</taxon>
        <taxon>Carangaria</taxon>
        <taxon>Carangaria incertae sedis</taxon>
        <taxon>Centropomidae</taxon>
        <taxon>Lates</taxon>
    </lineage>
</organism>
<reference evidence="2" key="1">
    <citation type="submission" date="2022-08" db="EMBL/GenBank/DDBJ databases">
        <title>Genome sequencing of akame (Lates japonicus).</title>
        <authorList>
            <person name="Hashiguchi Y."/>
            <person name="Takahashi H."/>
        </authorList>
    </citation>
    <scope>NUCLEOTIDE SEQUENCE</scope>
    <source>
        <strain evidence="2">Kochi</strain>
    </source>
</reference>
<evidence type="ECO:0000313" key="2">
    <source>
        <dbReference type="EMBL" id="GLD74590.1"/>
    </source>
</evidence>
<keyword evidence="4" id="KW-1185">Reference proteome</keyword>
<comment type="caution">
    <text evidence="2">The sequence shown here is derived from an EMBL/GenBank/DDBJ whole genome shotgun (WGS) entry which is preliminary data.</text>
</comment>
<proteinExistence type="predicted"/>
<dbReference type="EMBL" id="BRZM01002347">
    <property type="protein sequence ID" value="GLD74591.1"/>
    <property type="molecule type" value="Genomic_DNA"/>
</dbReference>
<evidence type="ECO:0000313" key="3">
    <source>
        <dbReference type="EMBL" id="GLD74591.1"/>
    </source>
</evidence>
<gene>
    <name evidence="2" type="ORF">AKAME5_002592100</name>
    <name evidence="3" type="ORF">AKAME5_002592200</name>
</gene>
<evidence type="ECO:0000256" key="1">
    <source>
        <dbReference type="SAM" id="MobiDB-lite"/>
    </source>
</evidence>
<evidence type="ECO:0000313" key="4">
    <source>
        <dbReference type="Proteomes" id="UP001279410"/>
    </source>
</evidence>
<dbReference type="EMBL" id="BRZM01002346">
    <property type="protein sequence ID" value="GLD74590.1"/>
    <property type="molecule type" value="Genomic_DNA"/>
</dbReference>